<dbReference type="OrthoDB" id="3821358at2"/>
<accession>A0A4Q7ZN47</accession>
<keyword evidence="3" id="KW-1185">Reference proteome</keyword>
<organism evidence="2 3">
    <name type="scientific">Krasilnikovia cinnamomea</name>
    <dbReference type="NCBI Taxonomy" id="349313"/>
    <lineage>
        <taxon>Bacteria</taxon>
        <taxon>Bacillati</taxon>
        <taxon>Actinomycetota</taxon>
        <taxon>Actinomycetes</taxon>
        <taxon>Micromonosporales</taxon>
        <taxon>Micromonosporaceae</taxon>
        <taxon>Krasilnikovia</taxon>
    </lineage>
</organism>
<dbReference type="Pfam" id="PF21806">
    <property type="entry name" value="DUF6879"/>
    <property type="match status" value="1"/>
</dbReference>
<dbReference type="Proteomes" id="UP000292564">
    <property type="component" value="Unassembled WGS sequence"/>
</dbReference>
<comment type="caution">
    <text evidence="2">The sequence shown here is derived from an EMBL/GenBank/DDBJ whole genome shotgun (WGS) entry which is preliminary data.</text>
</comment>
<name>A0A4Q7ZN47_9ACTN</name>
<proteinExistence type="predicted"/>
<dbReference type="InterPro" id="IPR049244">
    <property type="entry name" value="DUF6879"/>
</dbReference>
<feature type="domain" description="DUF6879" evidence="1">
    <location>
        <begin position="7"/>
        <end position="167"/>
    </location>
</feature>
<reference evidence="2 3" key="1">
    <citation type="submission" date="2019-02" db="EMBL/GenBank/DDBJ databases">
        <title>Sequencing the genomes of 1000 actinobacteria strains.</title>
        <authorList>
            <person name="Klenk H.-P."/>
        </authorList>
    </citation>
    <scope>NUCLEOTIDE SEQUENCE [LARGE SCALE GENOMIC DNA]</scope>
    <source>
        <strain evidence="2 3">DSM 45162</strain>
    </source>
</reference>
<evidence type="ECO:0000313" key="2">
    <source>
        <dbReference type="EMBL" id="RZU52074.1"/>
    </source>
</evidence>
<evidence type="ECO:0000313" key="3">
    <source>
        <dbReference type="Proteomes" id="UP000292564"/>
    </source>
</evidence>
<gene>
    <name evidence="2" type="ORF">EV385_3915</name>
</gene>
<sequence length="171" mass="19434">MVPGSRIADLLKASTRSAIHLELRDWYTLDDPDWRTWRAGQLPDVAVTRAGWSDMVREVTARGVAVRRLRVISEPVSDYVHYEYDITAAHNLAAGEDVRWLSRRVATDLFLPPADFWVIDDVVVFNHFNGDGDWIDEELRDDAVLAARLTEAFDVAWAQGTPHADYRLPTS</sequence>
<dbReference type="EMBL" id="SHKY01000001">
    <property type="protein sequence ID" value="RZU52074.1"/>
    <property type="molecule type" value="Genomic_DNA"/>
</dbReference>
<dbReference type="AlphaFoldDB" id="A0A4Q7ZN47"/>
<evidence type="ECO:0000259" key="1">
    <source>
        <dbReference type="Pfam" id="PF21806"/>
    </source>
</evidence>
<protein>
    <recommendedName>
        <fullName evidence="1">DUF6879 domain-containing protein</fullName>
    </recommendedName>
</protein>